<dbReference type="Gramene" id="mRNA:HanXRQr2_Chr08g0349391">
    <property type="protein sequence ID" value="mRNA:HanXRQr2_Chr08g0349391"/>
    <property type="gene ID" value="HanXRQr2_Chr08g0349391"/>
</dbReference>
<protein>
    <submittedName>
        <fullName evidence="1">Uncharacterized protein</fullName>
    </submittedName>
</protein>
<keyword evidence="2" id="KW-1185">Reference proteome</keyword>
<name>A0A9K3IGU0_HELAN</name>
<organism evidence="1 2">
    <name type="scientific">Helianthus annuus</name>
    <name type="common">Common sunflower</name>
    <dbReference type="NCBI Taxonomy" id="4232"/>
    <lineage>
        <taxon>Eukaryota</taxon>
        <taxon>Viridiplantae</taxon>
        <taxon>Streptophyta</taxon>
        <taxon>Embryophyta</taxon>
        <taxon>Tracheophyta</taxon>
        <taxon>Spermatophyta</taxon>
        <taxon>Magnoliopsida</taxon>
        <taxon>eudicotyledons</taxon>
        <taxon>Gunneridae</taxon>
        <taxon>Pentapetalae</taxon>
        <taxon>asterids</taxon>
        <taxon>campanulids</taxon>
        <taxon>Asterales</taxon>
        <taxon>Asteraceae</taxon>
        <taxon>Asteroideae</taxon>
        <taxon>Heliantheae alliance</taxon>
        <taxon>Heliantheae</taxon>
        <taxon>Helianthus</taxon>
    </lineage>
</organism>
<sequence length="54" mass="6250">MYQRIFLSWIAPANNLVVDDFFGSTWVGLKEFTDRDGHLTDVFIATYPVLPEDK</sequence>
<dbReference type="EMBL" id="MNCJ02000323">
    <property type="protein sequence ID" value="KAF5796261.1"/>
    <property type="molecule type" value="Genomic_DNA"/>
</dbReference>
<comment type="caution">
    <text evidence="1">The sequence shown here is derived from an EMBL/GenBank/DDBJ whole genome shotgun (WGS) entry which is preliminary data.</text>
</comment>
<evidence type="ECO:0000313" key="2">
    <source>
        <dbReference type="Proteomes" id="UP000215914"/>
    </source>
</evidence>
<accession>A0A9K3IGU0</accession>
<dbReference type="AlphaFoldDB" id="A0A9K3IGU0"/>
<gene>
    <name evidence="1" type="ORF">HanXRQr2_Chr08g0349391</name>
</gene>
<reference evidence="1" key="1">
    <citation type="journal article" date="2017" name="Nature">
        <title>The sunflower genome provides insights into oil metabolism, flowering and Asterid evolution.</title>
        <authorList>
            <person name="Badouin H."/>
            <person name="Gouzy J."/>
            <person name="Grassa C.J."/>
            <person name="Murat F."/>
            <person name="Staton S.E."/>
            <person name="Cottret L."/>
            <person name="Lelandais-Briere C."/>
            <person name="Owens G.L."/>
            <person name="Carrere S."/>
            <person name="Mayjonade B."/>
            <person name="Legrand L."/>
            <person name="Gill N."/>
            <person name="Kane N.C."/>
            <person name="Bowers J.E."/>
            <person name="Hubner S."/>
            <person name="Bellec A."/>
            <person name="Berard A."/>
            <person name="Berges H."/>
            <person name="Blanchet N."/>
            <person name="Boniface M.C."/>
            <person name="Brunel D."/>
            <person name="Catrice O."/>
            <person name="Chaidir N."/>
            <person name="Claudel C."/>
            <person name="Donnadieu C."/>
            <person name="Faraut T."/>
            <person name="Fievet G."/>
            <person name="Helmstetter N."/>
            <person name="King M."/>
            <person name="Knapp S.J."/>
            <person name="Lai Z."/>
            <person name="Le Paslier M.C."/>
            <person name="Lippi Y."/>
            <person name="Lorenzon L."/>
            <person name="Mandel J.R."/>
            <person name="Marage G."/>
            <person name="Marchand G."/>
            <person name="Marquand E."/>
            <person name="Bret-Mestries E."/>
            <person name="Morien E."/>
            <person name="Nambeesan S."/>
            <person name="Nguyen T."/>
            <person name="Pegot-Espagnet P."/>
            <person name="Pouilly N."/>
            <person name="Raftis F."/>
            <person name="Sallet E."/>
            <person name="Schiex T."/>
            <person name="Thomas J."/>
            <person name="Vandecasteele C."/>
            <person name="Vares D."/>
            <person name="Vear F."/>
            <person name="Vautrin S."/>
            <person name="Crespi M."/>
            <person name="Mangin B."/>
            <person name="Burke J.M."/>
            <person name="Salse J."/>
            <person name="Munos S."/>
            <person name="Vincourt P."/>
            <person name="Rieseberg L.H."/>
            <person name="Langlade N.B."/>
        </authorList>
    </citation>
    <scope>NUCLEOTIDE SEQUENCE</scope>
    <source>
        <tissue evidence="1">Leaves</tissue>
    </source>
</reference>
<proteinExistence type="predicted"/>
<evidence type="ECO:0000313" key="1">
    <source>
        <dbReference type="EMBL" id="KAF5796261.1"/>
    </source>
</evidence>
<reference evidence="1" key="2">
    <citation type="submission" date="2020-06" db="EMBL/GenBank/DDBJ databases">
        <title>Helianthus annuus Genome sequencing and assembly Release 2.</title>
        <authorList>
            <person name="Gouzy J."/>
            <person name="Langlade N."/>
            <person name="Munos S."/>
        </authorList>
    </citation>
    <scope>NUCLEOTIDE SEQUENCE</scope>
    <source>
        <tissue evidence="1">Leaves</tissue>
    </source>
</reference>
<dbReference type="Proteomes" id="UP000215914">
    <property type="component" value="Unassembled WGS sequence"/>
</dbReference>